<feature type="compositionally biased region" description="Basic and acidic residues" evidence="5">
    <location>
        <begin position="369"/>
        <end position="387"/>
    </location>
</feature>
<keyword evidence="6" id="KW-0472">Membrane</keyword>
<feature type="signal peptide" evidence="7">
    <location>
        <begin position="1"/>
        <end position="30"/>
    </location>
</feature>
<dbReference type="InterPro" id="IPR026588">
    <property type="entry name" value="Choice_anch_A"/>
</dbReference>
<feature type="region of interest" description="Disordered" evidence="5">
    <location>
        <begin position="365"/>
        <end position="480"/>
    </location>
</feature>
<dbReference type="RefSeq" id="WP_209679988.1">
    <property type="nucleotide sequence ID" value="NZ_JAGIOI010000001.1"/>
</dbReference>
<feature type="compositionally biased region" description="Basic and acidic residues" evidence="5">
    <location>
        <begin position="397"/>
        <end position="412"/>
    </location>
</feature>
<keyword evidence="10" id="KW-1185">Reference proteome</keyword>
<reference evidence="9 10" key="1">
    <citation type="submission" date="2021-03" db="EMBL/GenBank/DDBJ databases">
        <title>Sequencing the genomes of 1000 actinobacteria strains.</title>
        <authorList>
            <person name="Klenk H.-P."/>
        </authorList>
    </citation>
    <scope>NUCLEOTIDE SEQUENCE [LARGE SCALE GENOMIC DNA]</scope>
    <source>
        <strain evidence="9 10">DSM 16005</strain>
    </source>
</reference>
<evidence type="ECO:0000313" key="10">
    <source>
        <dbReference type="Proteomes" id="UP000711614"/>
    </source>
</evidence>
<feature type="transmembrane region" description="Helical" evidence="6">
    <location>
        <begin position="501"/>
        <end position="521"/>
    </location>
</feature>
<protein>
    <submittedName>
        <fullName evidence="9">Choice-of-anchor A domain-containing protein</fullName>
    </submittedName>
</protein>
<keyword evidence="2" id="KW-0964">Secreted</keyword>
<keyword evidence="3 7" id="KW-0732">Signal</keyword>
<organism evidence="9 10">
    <name type="scientific">Arthrobacter stackebrandtii</name>
    <dbReference type="NCBI Taxonomy" id="272161"/>
    <lineage>
        <taxon>Bacteria</taxon>
        <taxon>Bacillati</taxon>
        <taxon>Actinomycetota</taxon>
        <taxon>Actinomycetes</taxon>
        <taxon>Micrococcales</taxon>
        <taxon>Micrococcaceae</taxon>
        <taxon>Arthrobacter</taxon>
    </lineage>
</organism>
<evidence type="ECO:0000256" key="1">
    <source>
        <dbReference type="ARBA" id="ARBA00022512"/>
    </source>
</evidence>
<dbReference type="NCBIfam" id="TIGR04215">
    <property type="entry name" value="choice_anch_A"/>
    <property type="match status" value="1"/>
</dbReference>
<proteinExistence type="predicted"/>
<evidence type="ECO:0000256" key="3">
    <source>
        <dbReference type="ARBA" id="ARBA00022729"/>
    </source>
</evidence>
<keyword evidence="6" id="KW-0812">Transmembrane</keyword>
<dbReference type="EMBL" id="JAGIOI010000001">
    <property type="protein sequence ID" value="MBP2413065.1"/>
    <property type="molecule type" value="Genomic_DNA"/>
</dbReference>
<dbReference type="Pfam" id="PF20597">
    <property type="entry name" value="pAdhesive_15"/>
    <property type="match status" value="1"/>
</dbReference>
<evidence type="ECO:0000259" key="8">
    <source>
        <dbReference type="PROSITE" id="PS50847"/>
    </source>
</evidence>
<dbReference type="PROSITE" id="PS50847">
    <property type="entry name" value="GRAM_POS_ANCHORING"/>
    <property type="match status" value="1"/>
</dbReference>
<feature type="domain" description="Gram-positive cocci surface proteins LPxTG" evidence="8">
    <location>
        <begin position="491"/>
        <end position="525"/>
    </location>
</feature>
<keyword evidence="6" id="KW-1133">Transmembrane helix</keyword>
<evidence type="ECO:0000256" key="7">
    <source>
        <dbReference type="SAM" id="SignalP"/>
    </source>
</evidence>
<keyword evidence="1" id="KW-0134">Cell wall</keyword>
<dbReference type="InterPro" id="IPR019931">
    <property type="entry name" value="LPXTG_anchor"/>
</dbReference>
<evidence type="ECO:0000256" key="6">
    <source>
        <dbReference type="SAM" id="Phobius"/>
    </source>
</evidence>
<comment type="caution">
    <text evidence="9">The sequence shown here is derived from an EMBL/GenBank/DDBJ whole genome shotgun (WGS) entry which is preliminary data.</text>
</comment>
<evidence type="ECO:0000256" key="2">
    <source>
        <dbReference type="ARBA" id="ARBA00022525"/>
    </source>
</evidence>
<evidence type="ECO:0000313" key="9">
    <source>
        <dbReference type="EMBL" id="MBP2413065.1"/>
    </source>
</evidence>
<gene>
    <name evidence="9" type="ORF">JOF48_001864</name>
</gene>
<accession>A0ABS4YW71</accession>
<feature type="chain" id="PRO_5046268367" evidence="7">
    <location>
        <begin position="31"/>
        <end position="525"/>
    </location>
</feature>
<evidence type="ECO:0000256" key="4">
    <source>
        <dbReference type="ARBA" id="ARBA00023088"/>
    </source>
</evidence>
<name>A0ABS4YW71_9MICC</name>
<keyword evidence="4" id="KW-0572">Peptidoglycan-anchor</keyword>
<dbReference type="Proteomes" id="UP000711614">
    <property type="component" value="Unassembled WGS sequence"/>
</dbReference>
<evidence type="ECO:0000256" key="5">
    <source>
        <dbReference type="SAM" id="MobiDB-lite"/>
    </source>
</evidence>
<sequence>MINSTSRPPRKASLLAASALTAALSFGSFAALAPAAIATPSGDQSGSFCTNPGGVEGGITSWRTNNGINVFAGGNFTTTAGATEAEGVLAVAGSASFAQSSNYNVGVVGGGSGWAPNEGSDMLLIGGDASAGSGVVHVGLSAAVKQGGHVKMGGNNNAAGKIQTGGGTVAEGGIETSLGAAGAYDFGSFEQKFKSLSAGFAAQPANGTHALVGDMLTFTGNGSDELQVFEISGDELGNSAKKISIKFDRIPADAKIVVNVSGGSAETYFNSVFAPNSAALLAEGADGFGQLAASLVWNFKDATSVLIDGAQIPGSILVPAEGSQTTVAANGTNGRVYVAGDLKHQGNGGNEFHAYPLIGIDCETPGKPVIEEQPEKPKVTEKPKEPVEPEGPLDPVDPEKPVVQEDPEKPVVQEDPEEPVVDPAPADPESQEVTDPKVQADDVTPLAQESSQAPAPQESKKSTPAATTPAGQVAAKASPSATGAAVAADGLARTGANSNTLILGLSAVLLLALGGIAVATVRRRH</sequence>